<gene>
    <name evidence="1" type="ORF">GRI44_09815</name>
</gene>
<dbReference type="Gene3D" id="3.90.1720.10">
    <property type="entry name" value="endopeptidase domain like (from Nostoc punctiforme)"/>
    <property type="match status" value="1"/>
</dbReference>
<dbReference type="AlphaFoldDB" id="A0A6L7GG62"/>
<protein>
    <recommendedName>
        <fullName evidence="3">NlpC/P60 family protein</fullName>
    </recommendedName>
</protein>
<dbReference type="OrthoDB" id="8481272at2"/>
<dbReference type="InterPro" id="IPR038765">
    <property type="entry name" value="Papain-like_cys_pep_sf"/>
</dbReference>
<keyword evidence="2" id="KW-1185">Reference proteome</keyword>
<sequence>MTMPHDALACAAAQFIGTPFRLHGRNPDIGLDCVGLIAASLAAIGRPIDIPQTYALRNTDIELMLQCAAQAGLRDEFGQVRAGSIIMVRPGPAQFHLLVADDADGFIHAHAGLRRVVRMPGPLAWPMLRHWRITNEE</sequence>
<accession>A0A6L7GG62</accession>
<dbReference type="RefSeq" id="WP_160601625.1">
    <property type="nucleotide sequence ID" value="NZ_WTYU01000002.1"/>
</dbReference>
<comment type="caution">
    <text evidence="1">The sequence shown here is derived from an EMBL/GenBank/DDBJ whole genome shotgun (WGS) entry which is preliminary data.</text>
</comment>
<organism evidence="1 2">
    <name type="scientific">Allopontixanthobacter confluentis</name>
    <dbReference type="NCBI Taxonomy" id="1849021"/>
    <lineage>
        <taxon>Bacteria</taxon>
        <taxon>Pseudomonadati</taxon>
        <taxon>Pseudomonadota</taxon>
        <taxon>Alphaproteobacteria</taxon>
        <taxon>Sphingomonadales</taxon>
        <taxon>Erythrobacteraceae</taxon>
        <taxon>Allopontixanthobacter</taxon>
    </lineage>
</organism>
<proteinExistence type="predicted"/>
<reference evidence="1 2" key="1">
    <citation type="submission" date="2019-12" db="EMBL/GenBank/DDBJ databases">
        <title>Genomic-based taxomic classification of the family Erythrobacteraceae.</title>
        <authorList>
            <person name="Xu L."/>
        </authorList>
    </citation>
    <scope>NUCLEOTIDE SEQUENCE [LARGE SCALE GENOMIC DNA]</scope>
    <source>
        <strain evidence="1 2">KCTC 52259</strain>
    </source>
</reference>
<dbReference type="EMBL" id="WTYU01000002">
    <property type="protein sequence ID" value="MXP15043.1"/>
    <property type="molecule type" value="Genomic_DNA"/>
</dbReference>
<dbReference type="SUPFAM" id="SSF54001">
    <property type="entry name" value="Cysteine proteinases"/>
    <property type="match status" value="1"/>
</dbReference>
<name>A0A6L7GG62_9SPHN</name>
<dbReference type="Proteomes" id="UP000473531">
    <property type="component" value="Unassembled WGS sequence"/>
</dbReference>
<evidence type="ECO:0000313" key="2">
    <source>
        <dbReference type="Proteomes" id="UP000473531"/>
    </source>
</evidence>
<evidence type="ECO:0008006" key="3">
    <source>
        <dbReference type="Google" id="ProtNLM"/>
    </source>
</evidence>
<evidence type="ECO:0000313" key="1">
    <source>
        <dbReference type="EMBL" id="MXP15043.1"/>
    </source>
</evidence>